<dbReference type="InterPro" id="IPR045657">
    <property type="entry name" value="DUF6392"/>
</dbReference>
<dbReference type="RefSeq" id="WP_059397556.1">
    <property type="nucleotide sequence ID" value="NZ_LHOY01000024.1"/>
</dbReference>
<reference evidence="1 2" key="1">
    <citation type="submission" date="2015-07" db="EMBL/GenBank/DDBJ databases">
        <title>Whole genome sequencing of endophytes isolated from poison ivy (Toxicodendron radicans).</title>
        <authorList>
            <person name="Tran P.N."/>
            <person name="Lee Y.P."/>
            <person name="Gan H.M."/>
            <person name="Savka M.A."/>
        </authorList>
    </citation>
    <scope>NUCLEOTIDE SEQUENCE [LARGE SCALE GENOMIC DNA]</scope>
    <source>
        <strain evidence="1 2">RIT-PI-g</strain>
    </source>
</reference>
<evidence type="ECO:0000313" key="1">
    <source>
        <dbReference type="EMBL" id="KPG74349.1"/>
    </source>
</evidence>
<organism evidence="1 2">
    <name type="scientific">Pseudomonas libanensis</name>
    <dbReference type="NCBI Taxonomy" id="75588"/>
    <lineage>
        <taxon>Bacteria</taxon>
        <taxon>Pseudomonadati</taxon>
        <taxon>Pseudomonadota</taxon>
        <taxon>Gammaproteobacteria</taxon>
        <taxon>Pseudomonadales</taxon>
        <taxon>Pseudomonadaceae</taxon>
        <taxon>Pseudomonas</taxon>
    </lineage>
</organism>
<comment type="caution">
    <text evidence="1">The sequence shown here is derived from an EMBL/GenBank/DDBJ whole genome shotgun (WGS) entry which is preliminary data.</text>
</comment>
<keyword evidence="2" id="KW-1185">Reference proteome</keyword>
<dbReference type="EMBL" id="LHOY01000024">
    <property type="protein sequence ID" value="KPG74349.1"/>
    <property type="molecule type" value="Genomic_DNA"/>
</dbReference>
<dbReference type="Pfam" id="PF19929">
    <property type="entry name" value="DUF6392"/>
    <property type="match status" value="1"/>
</dbReference>
<dbReference type="Proteomes" id="UP000037820">
    <property type="component" value="Unassembled WGS sequence"/>
</dbReference>
<name>A0ABR5M6M1_9PSED</name>
<proteinExistence type="predicted"/>
<evidence type="ECO:0008006" key="3">
    <source>
        <dbReference type="Google" id="ProtNLM"/>
    </source>
</evidence>
<protein>
    <recommendedName>
        <fullName evidence="3">Pyocin immunity protein</fullName>
    </recommendedName>
</protein>
<sequence>MDALTIKRLLAGLGSTHVNLLAEGVITSKPLARSLEGDDNEYLIQKPEYGVELWFRAENRVLTEVLFSLINMAGGIHSYTGELPLPLTLKMSRIDVHRLFGEPFESKEPVKILKYRGYGGSDTYRMDDFGYPGVHLGFQYRNDDMVCSMGFCLRNTHHN</sequence>
<gene>
    <name evidence="1" type="ORF">AEQ48_14445</name>
</gene>
<evidence type="ECO:0000313" key="2">
    <source>
        <dbReference type="Proteomes" id="UP000037820"/>
    </source>
</evidence>
<accession>A0ABR5M6M1</accession>